<feature type="domain" description="PPM-type phosphatase" evidence="3">
    <location>
        <begin position="274"/>
        <end position="496"/>
    </location>
</feature>
<dbReference type="SUPFAM" id="SSF81606">
    <property type="entry name" value="PP2C-like"/>
    <property type="match status" value="1"/>
</dbReference>
<dbReference type="InterPro" id="IPR036457">
    <property type="entry name" value="PPM-type-like_dom_sf"/>
</dbReference>
<dbReference type="AlphaFoldDB" id="A0AAX3BCS4"/>
<dbReference type="Proteomes" id="UP001056539">
    <property type="component" value="Chromosome"/>
</dbReference>
<evidence type="ECO:0000256" key="2">
    <source>
        <dbReference type="SAM" id="Phobius"/>
    </source>
</evidence>
<dbReference type="SMART" id="SM00331">
    <property type="entry name" value="PP2C_SIG"/>
    <property type="match status" value="1"/>
</dbReference>
<dbReference type="GO" id="GO:0016791">
    <property type="term" value="F:phosphatase activity"/>
    <property type="evidence" value="ECO:0007669"/>
    <property type="project" value="TreeGrafter"/>
</dbReference>
<dbReference type="InterPro" id="IPR052016">
    <property type="entry name" value="Bact_Sigma-Reg"/>
</dbReference>
<evidence type="ECO:0000259" key="3">
    <source>
        <dbReference type="SMART" id="SM00331"/>
    </source>
</evidence>
<accession>A0AAX3BCS4</accession>
<dbReference type="EMBL" id="CP073355">
    <property type="protein sequence ID" value="URA10032.1"/>
    <property type="molecule type" value="Genomic_DNA"/>
</dbReference>
<feature type="transmembrane region" description="Helical" evidence="2">
    <location>
        <begin position="71"/>
        <end position="89"/>
    </location>
</feature>
<feature type="transmembrane region" description="Helical" evidence="2">
    <location>
        <begin position="6"/>
        <end position="27"/>
    </location>
</feature>
<feature type="transmembrane region" description="Helical" evidence="2">
    <location>
        <begin position="208"/>
        <end position="227"/>
    </location>
</feature>
<reference evidence="4" key="1">
    <citation type="submission" date="2021-04" db="EMBL/GenBank/DDBJ databases">
        <authorList>
            <person name="Postec A."/>
        </authorList>
    </citation>
    <scope>NUCLEOTIDE SEQUENCE</scope>
    <source>
        <strain evidence="4">F1F22</strain>
    </source>
</reference>
<dbReference type="Pfam" id="PF07228">
    <property type="entry name" value="SpoIIE"/>
    <property type="match status" value="1"/>
</dbReference>
<proteinExistence type="predicted"/>
<keyword evidence="2" id="KW-0812">Transmembrane</keyword>
<keyword evidence="1" id="KW-0378">Hydrolase</keyword>
<evidence type="ECO:0000313" key="4">
    <source>
        <dbReference type="EMBL" id="URA10032.1"/>
    </source>
</evidence>
<gene>
    <name evidence="4" type="ORF">KDW03_11200</name>
</gene>
<keyword evidence="2" id="KW-0472">Membrane</keyword>
<keyword evidence="2" id="KW-1133">Transmembrane helix</keyword>
<name>A0AAX3BCS4_9SPIR</name>
<dbReference type="Gene3D" id="3.60.40.10">
    <property type="entry name" value="PPM-type phosphatase domain"/>
    <property type="match status" value="1"/>
</dbReference>
<dbReference type="KEGG" id="taqu:KDW03_11200"/>
<feature type="transmembrane region" description="Helical" evidence="2">
    <location>
        <begin position="139"/>
        <end position="160"/>
    </location>
</feature>
<sequence length="496" mass="57045">MSVWYVIGGSFGLFLMVQYIAFLLFLLRKGGSKEIKPDLLYIILAGGLISLLGFLGWMGQRVPFSVELAEMSLVLIIVSCFVLLLRYIFVWVKDLGFVETDGYREYTRWYVFWYFLLTGGIIVSLLFLPFRWWDRFGDWIVLGIGGYLFLTGVLEGVEFVSLMKREKGKISAINALRYRTLLFGGEGAILIWIGAFLGKIWWVEWSGFLMSLGCVFMSLAMSFYLIFEYIEVFVREAESRRRLAEVNKKVMDEIRTAQSLQISLLPIDRQRALQKIIDMEISYMPMQSVGGDYYDMFLLSDDVLLFLLGDASGHGVYAAMIWAMLKVEVEELIEEKRFSHLSEAFTVLNRRITRILENTYSYITLFAIMVDRKAQQIHYLSAGHIDQLYYSVKEDAVKHLKNKNPIVGTFKNAKFQEDVIRYHAGDVLLMFSDGVIEGANPMGEQVGLDRLTEFFDVVVREVNSASDVIGGMLMHLEDFYEGAVQDDDRTFMAIRF</sequence>
<evidence type="ECO:0000256" key="1">
    <source>
        <dbReference type="ARBA" id="ARBA00022801"/>
    </source>
</evidence>
<dbReference type="PANTHER" id="PTHR43156:SF2">
    <property type="entry name" value="STAGE II SPORULATION PROTEIN E"/>
    <property type="match status" value="1"/>
</dbReference>
<evidence type="ECO:0000313" key="5">
    <source>
        <dbReference type="Proteomes" id="UP001056539"/>
    </source>
</evidence>
<feature type="transmembrane region" description="Helical" evidence="2">
    <location>
        <begin position="110"/>
        <end position="133"/>
    </location>
</feature>
<protein>
    <submittedName>
        <fullName evidence="4">SpoIIE family protein phosphatase</fullName>
    </submittedName>
</protein>
<dbReference type="PANTHER" id="PTHR43156">
    <property type="entry name" value="STAGE II SPORULATION PROTEIN E-RELATED"/>
    <property type="match status" value="1"/>
</dbReference>
<dbReference type="RefSeq" id="WP_271435163.1">
    <property type="nucleotide sequence ID" value="NZ_CP073355.1"/>
</dbReference>
<keyword evidence="5" id="KW-1185">Reference proteome</keyword>
<feature type="transmembrane region" description="Helical" evidence="2">
    <location>
        <begin position="181"/>
        <end position="202"/>
    </location>
</feature>
<dbReference type="InterPro" id="IPR001932">
    <property type="entry name" value="PPM-type_phosphatase-like_dom"/>
</dbReference>
<organism evidence="4 5">
    <name type="scientific">Thermospira aquatica</name>
    <dbReference type="NCBI Taxonomy" id="2828656"/>
    <lineage>
        <taxon>Bacteria</taxon>
        <taxon>Pseudomonadati</taxon>
        <taxon>Spirochaetota</taxon>
        <taxon>Spirochaetia</taxon>
        <taxon>Brevinematales</taxon>
        <taxon>Thermospiraceae</taxon>
        <taxon>Thermospira</taxon>
    </lineage>
</organism>
<reference evidence="4" key="2">
    <citation type="submission" date="2022-06" db="EMBL/GenBank/DDBJ databases">
        <title>Thermospira aquatica gen. nov., sp. nov.</title>
        <authorList>
            <person name="Ben Ali Gam Z."/>
            <person name="Labat M."/>
        </authorList>
    </citation>
    <scope>NUCLEOTIDE SEQUENCE</scope>
    <source>
        <strain evidence="4">F1F22</strain>
    </source>
</reference>
<feature type="transmembrane region" description="Helical" evidence="2">
    <location>
        <begin position="39"/>
        <end position="59"/>
    </location>
</feature>